<name>A0A1H3BMT1_9FLAO</name>
<sequence length="40" mass="4478">MSLIALMGASILFWLGFSQKDTAYSGTIYDLENEIFATKM</sequence>
<evidence type="ECO:0000313" key="2">
    <source>
        <dbReference type="Proteomes" id="UP000198569"/>
    </source>
</evidence>
<reference evidence="2" key="1">
    <citation type="submission" date="2016-10" db="EMBL/GenBank/DDBJ databases">
        <authorList>
            <person name="Varghese N."/>
            <person name="Submissions S."/>
        </authorList>
    </citation>
    <scope>NUCLEOTIDE SEQUENCE [LARGE SCALE GENOMIC DNA]</scope>
    <source>
        <strain evidence="2">DSM 15718</strain>
    </source>
</reference>
<dbReference type="STRING" id="229203.SAMN05444338_11044"/>
<keyword evidence="2" id="KW-1185">Reference proteome</keyword>
<dbReference type="AlphaFoldDB" id="A0A1H3BMT1"/>
<gene>
    <name evidence="1" type="ORF">SAMN05444338_11044</name>
</gene>
<dbReference type="Proteomes" id="UP000198569">
    <property type="component" value="Unassembled WGS sequence"/>
</dbReference>
<dbReference type="EMBL" id="FNMV01000010">
    <property type="protein sequence ID" value="SDX42409.1"/>
    <property type="molecule type" value="Genomic_DNA"/>
</dbReference>
<evidence type="ECO:0000313" key="1">
    <source>
        <dbReference type="EMBL" id="SDX42409.1"/>
    </source>
</evidence>
<organism evidence="1 2">
    <name type="scientific">Flavobacterium degerlachei</name>
    <dbReference type="NCBI Taxonomy" id="229203"/>
    <lineage>
        <taxon>Bacteria</taxon>
        <taxon>Pseudomonadati</taxon>
        <taxon>Bacteroidota</taxon>
        <taxon>Flavobacteriia</taxon>
        <taxon>Flavobacteriales</taxon>
        <taxon>Flavobacteriaceae</taxon>
        <taxon>Flavobacterium</taxon>
    </lineage>
</organism>
<accession>A0A1H3BMT1</accession>
<proteinExistence type="predicted"/>
<protein>
    <submittedName>
        <fullName evidence="1">Uncharacterized protein</fullName>
    </submittedName>
</protein>